<evidence type="ECO:0000313" key="5">
    <source>
        <dbReference type="Proteomes" id="UP000184501"/>
    </source>
</evidence>
<proteinExistence type="predicted"/>
<feature type="region of interest" description="Disordered" evidence="2">
    <location>
        <begin position="27"/>
        <end position="48"/>
    </location>
</feature>
<dbReference type="GO" id="GO:0016787">
    <property type="term" value="F:hydrolase activity"/>
    <property type="evidence" value="ECO:0007669"/>
    <property type="project" value="UniProtKB-KW"/>
</dbReference>
<protein>
    <submittedName>
        <fullName evidence="4">Pimeloyl-ACP methyl ester carboxylesterase</fullName>
    </submittedName>
</protein>
<keyword evidence="1" id="KW-0378">Hydrolase</keyword>
<dbReference type="AlphaFoldDB" id="A0A1M4XZ97"/>
<dbReference type="Proteomes" id="UP000184501">
    <property type="component" value="Unassembled WGS sequence"/>
</dbReference>
<dbReference type="Gene3D" id="3.40.50.1820">
    <property type="entry name" value="alpha/beta hydrolase"/>
    <property type="match status" value="1"/>
</dbReference>
<dbReference type="InterPro" id="IPR000073">
    <property type="entry name" value="AB_hydrolase_1"/>
</dbReference>
<feature type="compositionally biased region" description="Basic and acidic residues" evidence="2">
    <location>
        <begin position="36"/>
        <end position="48"/>
    </location>
</feature>
<evidence type="ECO:0000259" key="3">
    <source>
        <dbReference type="Pfam" id="PF00561"/>
    </source>
</evidence>
<evidence type="ECO:0000256" key="2">
    <source>
        <dbReference type="SAM" id="MobiDB-lite"/>
    </source>
</evidence>
<dbReference type="InterPro" id="IPR000639">
    <property type="entry name" value="Epox_hydrolase-like"/>
</dbReference>
<dbReference type="STRING" id="2017.SAMN05444320_102174"/>
<feature type="domain" description="AB hydrolase-1" evidence="3">
    <location>
        <begin position="71"/>
        <end position="309"/>
    </location>
</feature>
<dbReference type="PRINTS" id="PR00412">
    <property type="entry name" value="EPOXHYDRLASE"/>
</dbReference>
<dbReference type="PANTHER" id="PTHR43329">
    <property type="entry name" value="EPOXIDE HYDROLASE"/>
    <property type="match status" value="1"/>
</dbReference>
<dbReference type="Pfam" id="PF00561">
    <property type="entry name" value="Abhydrolase_1"/>
    <property type="match status" value="1"/>
</dbReference>
<evidence type="ECO:0000313" key="4">
    <source>
        <dbReference type="EMBL" id="SHE98666.1"/>
    </source>
</evidence>
<sequence length="322" mass="34695">MIDGTGGGLIVFDYVADMQIRLDRPVTHPAQVGGSGREEDHARGAEKDAAVREHRQLTFDVLVDGLETGQPVLLLHGFPQTARCWDLVTPALAAAGLRTIAPDQRGYSPGARPADVAAYATVHLVDDAVALLDALGAADAHVVGHDWGALVAWKLAAQHPDRVRSLTALSVPHPAAFAWARQNDPDQARRSAYIDLFRAEGGRAEQTLLADDASRLRGVFRALPKELAEPHVRAMTEPGALTAALNWYRAADIDTQPVDPVRVPTTYVWSTADQALGPVGAQRCAEHVTGPYRYVELRGVSHWIPEEEPDAVVEAVLAHARG</sequence>
<dbReference type="EMBL" id="FQVN01000002">
    <property type="protein sequence ID" value="SHE98666.1"/>
    <property type="molecule type" value="Genomic_DNA"/>
</dbReference>
<name>A0A1M4XZ97_STRHI</name>
<gene>
    <name evidence="4" type="ORF">SAMN05444320_102174</name>
</gene>
<dbReference type="SUPFAM" id="SSF53474">
    <property type="entry name" value="alpha/beta-Hydrolases"/>
    <property type="match status" value="1"/>
</dbReference>
<evidence type="ECO:0000256" key="1">
    <source>
        <dbReference type="ARBA" id="ARBA00022801"/>
    </source>
</evidence>
<reference evidence="4 5" key="1">
    <citation type="submission" date="2016-11" db="EMBL/GenBank/DDBJ databases">
        <authorList>
            <person name="Jaros S."/>
            <person name="Januszkiewicz K."/>
            <person name="Wedrychowicz H."/>
        </authorList>
    </citation>
    <scope>NUCLEOTIDE SEQUENCE [LARGE SCALE GENOMIC DNA]</scope>
    <source>
        <strain evidence="4 5">DSM 44523</strain>
    </source>
</reference>
<keyword evidence="5" id="KW-1185">Reference proteome</keyword>
<dbReference type="InterPro" id="IPR029058">
    <property type="entry name" value="AB_hydrolase_fold"/>
</dbReference>
<accession>A0A1M4XZ97</accession>
<organism evidence="4 5">
    <name type="scientific">Streptoalloteichus hindustanus</name>
    <dbReference type="NCBI Taxonomy" id="2017"/>
    <lineage>
        <taxon>Bacteria</taxon>
        <taxon>Bacillati</taxon>
        <taxon>Actinomycetota</taxon>
        <taxon>Actinomycetes</taxon>
        <taxon>Pseudonocardiales</taxon>
        <taxon>Pseudonocardiaceae</taxon>
        <taxon>Streptoalloteichus</taxon>
    </lineage>
</organism>